<evidence type="ECO:0000313" key="7">
    <source>
        <dbReference type="Proteomes" id="UP001239994"/>
    </source>
</evidence>
<dbReference type="InterPro" id="IPR013783">
    <property type="entry name" value="Ig-like_fold"/>
</dbReference>
<evidence type="ECO:0008006" key="8">
    <source>
        <dbReference type="Google" id="ProtNLM"/>
    </source>
</evidence>
<dbReference type="SUPFAM" id="SSF48726">
    <property type="entry name" value="Immunoglobulin"/>
    <property type="match status" value="7"/>
</dbReference>
<feature type="domain" description="Ig-like" evidence="4">
    <location>
        <begin position="652"/>
        <end position="725"/>
    </location>
</feature>
<dbReference type="Proteomes" id="UP001239994">
    <property type="component" value="Unassembled WGS sequence"/>
</dbReference>
<dbReference type="PANTHER" id="PTHR46013:SF4">
    <property type="entry name" value="B-CELL RECEPTOR CD22-RELATED"/>
    <property type="match status" value="1"/>
</dbReference>
<comment type="caution">
    <text evidence="6">The sequence shown here is derived from an EMBL/GenBank/DDBJ whole genome shotgun (WGS) entry which is preliminary data.</text>
</comment>
<evidence type="ECO:0000313" key="6">
    <source>
        <dbReference type="EMBL" id="KAK1803120.1"/>
    </source>
</evidence>
<accession>A0AAD8ZTB5</accession>
<name>A0AAD8ZTB5_9TELE</name>
<proteinExistence type="predicted"/>
<feature type="region of interest" description="Disordered" evidence="2">
    <location>
        <begin position="408"/>
        <end position="427"/>
    </location>
</feature>
<dbReference type="InterPro" id="IPR003599">
    <property type="entry name" value="Ig_sub"/>
</dbReference>
<dbReference type="AlphaFoldDB" id="A0AAD8ZTB5"/>
<dbReference type="InterPro" id="IPR003598">
    <property type="entry name" value="Ig_sub2"/>
</dbReference>
<dbReference type="PROSITE" id="PS50878">
    <property type="entry name" value="RT_POL"/>
    <property type="match status" value="1"/>
</dbReference>
<dbReference type="PROSITE" id="PS50835">
    <property type="entry name" value="IG_LIKE"/>
    <property type="match status" value="4"/>
</dbReference>
<evidence type="ECO:0000256" key="3">
    <source>
        <dbReference type="SAM" id="Phobius"/>
    </source>
</evidence>
<dbReference type="InterPro" id="IPR043502">
    <property type="entry name" value="DNA/RNA_pol_sf"/>
</dbReference>
<feature type="domain" description="Ig-like" evidence="4">
    <location>
        <begin position="459"/>
        <end position="551"/>
    </location>
</feature>
<dbReference type="SMART" id="SM00408">
    <property type="entry name" value="IGc2"/>
    <property type="match status" value="4"/>
</dbReference>
<feature type="domain" description="Ig-like" evidence="4">
    <location>
        <begin position="556"/>
        <end position="634"/>
    </location>
</feature>
<dbReference type="GO" id="GO:0008168">
    <property type="term" value="F:methyltransferase activity"/>
    <property type="evidence" value="ECO:0007669"/>
    <property type="project" value="InterPro"/>
</dbReference>
<dbReference type="SMART" id="SM00409">
    <property type="entry name" value="IG"/>
    <property type="match status" value="7"/>
</dbReference>
<organism evidence="6 7">
    <name type="scientific">Electrophorus voltai</name>
    <dbReference type="NCBI Taxonomy" id="2609070"/>
    <lineage>
        <taxon>Eukaryota</taxon>
        <taxon>Metazoa</taxon>
        <taxon>Chordata</taxon>
        <taxon>Craniata</taxon>
        <taxon>Vertebrata</taxon>
        <taxon>Euteleostomi</taxon>
        <taxon>Actinopterygii</taxon>
        <taxon>Neopterygii</taxon>
        <taxon>Teleostei</taxon>
        <taxon>Ostariophysi</taxon>
        <taxon>Gymnotiformes</taxon>
        <taxon>Gymnotoidei</taxon>
        <taxon>Gymnotidae</taxon>
        <taxon>Electrophorus</taxon>
    </lineage>
</organism>
<dbReference type="Pfam" id="PF00078">
    <property type="entry name" value="RVT_1"/>
    <property type="match status" value="1"/>
</dbReference>
<evidence type="ECO:0000259" key="4">
    <source>
        <dbReference type="PROSITE" id="PS50835"/>
    </source>
</evidence>
<keyword evidence="1" id="KW-0393">Immunoglobulin domain</keyword>
<dbReference type="InterPro" id="IPR036179">
    <property type="entry name" value="Ig-like_dom_sf"/>
</dbReference>
<dbReference type="InterPro" id="IPR007110">
    <property type="entry name" value="Ig-like_dom"/>
</dbReference>
<keyword evidence="3" id="KW-0812">Transmembrane</keyword>
<feature type="domain" description="Ig-like" evidence="4">
    <location>
        <begin position="118"/>
        <end position="203"/>
    </location>
</feature>
<feature type="domain" description="Reverse transcriptase" evidence="5">
    <location>
        <begin position="1"/>
        <end position="336"/>
    </location>
</feature>
<sequence length="1140" mass="127093">EACHDTYVSGAFGTEWSVKYNPTKICVLKGSTVFINGTYTYPAGLDVNKEFWVKVDFNPQEDKPVYCRPTNDSGRVQCYVDKQQHFSLKLINVTKEDEHAYHFRIKTNVSDQKWLGDPVKINVTEILVNTLLEVIEREAAVLTCTTTCSLTDSPTFIWYKNGRRLSSNTNPLHLQPVSSEDAGSYMCAVRGYEHLPSPAQTLTVRYRQQSVRVGNCASSTLTLSTGAPQGCVLSPLLYSLYTHDCTATSSSTIIVKFADDTVVMGLISDNDERAYLEEIKHLENWCQENNLLLNISKTKELIMDCSKKQEPHYHPVRISGTTVERVDTFRYLGVHISQDLSWSRRTNSLAKKARQRLYHLRHLRDFRLPSKTIYYKRCQTKARRIVKDPTHPNNRLFSLLVREVRSLPEDQDRETEEELLPTGHSGPESGKLINCGEVATALEKIGSRMVCLMMSLKTPLLTLTLITLFISLELHVNILPEVTEREAAVLNCTTTCSLTDSPTFIWYKNGHPLSSSTNPLHLQPVSSEDAGSYMCAVRGYEHLPSPAQTLTVRYPPKNVSVSISPSGEIVEENSVTLTCSSDASPPVQNYTWFKEGGTSPEGSGQNYITISSGWYYCVAQNEHGVLKSPSTDVTLKGDTQTCINCNELMGYEGESMSHDCHYHADYEEKYLCWVAWKGRLSLFDNRSTHIFTLRVMHLSSQDSGEYRCGVDASGPQNGYAVVRITVLGGRVGGEVQIHCSHRLAGTNVKYFCTASCTEKDILIKSTKNKSVSGRFVLFDEGSGVFTVTISNLRMSDSGTYWCGVERVFKDTYHEVILTISEASEPTPPSIVTSFRLPDHKTPEETERVYIGAGLAAVMLLLAIFLFMLVKQKNKHKKVTEQKIVKAHPFVNQPTSNSPIRNFTTTNHQKDTSSTSNHMKAPCLQNTPTANNRSFPDVSSVEYSTIMSATDSRDSLNYVNVNFTRKADDLNYSSVIFIRGSDLNINNPTTSLEGSGQQLRSLSALRMAVGLRLSAAVGSMLCAQIRKTGTEGNVAVIQCPYAKGYEAYLKYFCKGTYKDCVSVVKTDGKEPWAFQGRFSLHDNTKKKMFGITALRIEDTGQYCCGIDSVGLDPFTVVQLTVSKDTFIYAGGGFITVLLSPN</sequence>
<feature type="non-terminal residue" evidence="6">
    <location>
        <position position="1"/>
    </location>
</feature>
<dbReference type="Pfam" id="PF00047">
    <property type="entry name" value="ig"/>
    <property type="match status" value="1"/>
</dbReference>
<evidence type="ECO:0000256" key="1">
    <source>
        <dbReference type="ARBA" id="ARBA00023319"/>
    </source>
</evidence>
<evidence type="ECO:0000256" key="2">
    <source>
        <dbReference type="SAM" id="MobiDB-lite"/>
    </source>
</evidence>
<reference evidence="6" key="1">
    <citation type="submission" date="2023-03" db="EMBL/GenBank/DDBJ databases">
        <title>Electrophorus voltai genome.</title>
        <authorList>
            <person name="Bian C."/>
        </authorList>
    </citation>
    <scope>NUCLEOTIDE SEQUENCE</scope>
    <source>
        <strain evidence="6">CB-2022</strain>
        <tissue evidence="6">Muscle</tissue>
    </source>
</reference>
<dbReference type="InterPro" id="IPR000477">
    <property type="entry name" value="RT_dom"/>
</dbReference>
<dbReference type="PANTHER" id="PTHR46013">
    <property type="entry name" value="VASCULAR CELL ADHESION MOLECULE 1"/>
    <property type="match status" value="1"/>
</dbReference>
<dbReference type="Pfam" id="PF13895">
    <property type="entry name" value="Ig_2"/>
    <property type="match status" value="1"/>
</dbReference>
<dbReference type="GO" id="GO:0016706">
    <property type="term" value="F:2-oxoglutarate-dependent dioxygenase activity"/>
    <property type="evidence" value="ECO:0007669"/>
    <property type="project" value="InterPro"/>
</dbReference>
<dbReference type="Pfam" id="PF09004">
    <property type="entry name" value="ALKBH8_N"/>
    <property type="match status" value="1"/>
</dbReference>
<keyword evidence="3" id="KW-1133">Transmembrane helix</keyword>
<dbReference type="InterPro" id="IPR013151">
    <property type="entry name" value="Immunoglobulin_dom"/>
</dbReference>
<dbReference type="CDD" id="cd00096">
    <property type="entry name" value="Ig"/>
    <property type="match status" value="1"/>
</dbReference>
<dbReference type="Gene3D" id="2.60.40.10">
    <property type="entry name" value="Immunoglobulins"/>
    <property type="match status" value="7"/>
</dbReference>
<feature type="transmembrane region" description="Helical" evidence="3">
    <location>
        <begin position="848"/>
        <end position="869"/>
    </location>
</feature>
<keyword evidence="7" id="KW-1185">Reference proteome</keyword>
<dbReference type="InterPro" id="IPR015095">
    <property type="entry name" value="AlkB_hom8_N"/>
</dbReference>
<dbReference type="InterPro" id="IPR013106">
    <property type="entry name" value="Ig_V-set"/>
</dbReference>
<feature type="region of interest" description="Disordered" evidence="2">
    <location>
        <begin position="894"/>
        <end position="920"/>
    </location>
</feature>
<keyword evidence="3" id="KW-0472">Membrane</keyword>
<gene>
    <name evidence="6" type="ORF">P4O66_021653</name>
</gene>
<dbReference type="Pfam" id="PF13927">
    <property type="entry name" value="Ig_3"/>
    <property type="match status" value="1"/>
</dbReference>
<dbReference type="EMBL" id="JAROKS010000006">
    <property type="protein sequence ID" value="KAK1803120.1"/>
    <property type="molecule type" value="Genomic_DNA"/>
</dbReference>
<evidence type="ECO:0000259" key="5">
    <source>
        <dbReference type="PROSITE" id="PS50878"/>
    </source>
</evidence>
<protein>
    <recommendedName>
        <fullName evidence="8">Ig-like domain-containing protein</fullName>
    </recommendedName>
</protein>
<dbReference type="Pfam" id="PF07686">
    <property type="entry name" value="V-set"/>
    <property type="match status" value="1"/>
</dbReference>
<dbReference type="SUPFAM" id="SSF56672">
    <property type="entry name" value="DNA/RNA polymerases"/>
    <property type="match status" value="1"/>
</dbReference>